<dbReference type="SUPFAM" id="SSF55874">
    <property type="entry name" value="ATPase domain of HSP90 chaperone/DNA topoisomerase II/histidine kinase"/>
    <property type="match status" value="1"/>
</dbReference>
<feature type="transmembrane region" description="Helical" evidence="9">
    <location>
        <begin position="192"/>
        <end position="214"/>
    </location>
</feature>
<accession>A0A6M3WW85</accession>
<keyword evidence="6" id="KW-0418">Kinase</keyword>
<reference evidence="13" key="1">
    <citation type="journal article" date="2020" name="J. Phycol.">
        <title>The Organelle Genomes in the Photosynthetic Red Algal Parasite Pterocladiophila hemisphaerica (Florideophyceae, Rhodophyta) Have Elevated Substitution Rates and Extreme Gene Loss in the Plastid Genome.</title>
        <authorList>
            <person name="Preuss M."/>
            <person name="Verbruggen H."/>
            <person name="Zuccarello G.C."/>
        </authorList>
    </citation>
    <scope>NUCLEOTIDE SEQUENCE</scope>
</reference>
<dbReference type="PANTHER" id="PTHR43711">
    <property type="entry name" value="TWO-COMPONENT HISTIDINE KINASE"/>
    <property type="match status" value="1"/>
</dbReference>
<dbReference type="PROSITE" id="PS50112">
    <property type="entry name" value="PAS"/>
    <property type="match status" value="1"/>
</dbReference>
<proteinExistence type="predicted"/>
<dbReference type="CDD" id="cd06225">
    <property type="entry name" value="HAMP"/>
    <property type="match status" value="1"/>
</dbReference>
<name>A0A6M3WW85_PTELU</name>
<dbReference type="Gene3D" id="6.10.340.10">
    <property type="match status" value="1"/>
</dbReference>
<dbReference type="InterPro" id="IPR000014">
    <property type="entry name" value="PAS"/>
</dbReference>
<dbReference type="Pfam" id="PF00672">
    <property type="entry name" value="HAMP"/>
    <property type="match status" value="1"/>
</dbReference>
<evidence type="ECO:0000256" key="8">
    <source>
        <dbReference type="ARBA" id="ARBA00069102"/>
    </source>
</evidence>
<dbReference type="AlphaFoldDB" id="A0A6M3WW85"/>
<feature type="domain" description="PAS" evidence="11">
    <location>
        <begin position="278"/>
        <end position="348"/>
    </location>
</feature>
<evidence type="ECO:0000256" key="7">
    <source>
        <dbReference type="ARBA" id="ARBA00023012"/>
    </source>
</evidence>
<dbReference type="InterPro" id="IPR005467">
    <property type="entry name" value="His_kinase_dom"/>
</dbReference>
<dbReference type="Pfam" id="PF02518">
    <property type="entry name" value="HATPase_c"/>
    <property type="match status" value="1"/>
</dbReference>
<evidence type="ECO:0000256" key="4">
    <source>
        <dbReference type="ARBA" id="ARBA00022553"/>
    </source>
</evidence>
<dbReference type="InterPro" id="IPR036097">
    <property type="entry name" value="HisK_dim/P_sf"/>
</dbReference>
<dbReference type="SUPFAM" id="SSF55785">
    <property type="entry name" value="PYP-like sensor domain (PAS domain)"/>
    <property type="match status" value="1"/>
</dbReference>
<dbReference type="Pfam" id="PF00512">
    <property type="entry name" value="HisKA"/>
    <property type="match status" value="1"/>
</dbReference>
<evidence type="ECO:0000256" key="5">
    <source>
        <dbReference type="ARBA" id="ARBA00022679"/>
    </source>
</evidence>
<dbReference type="PROSITE" id="PS50885">
    <property type="entry name" value="HAMP"/>
    <property type="match status" value="1"/>
</dbReference>
<dbReference type="Gene3D" id="3.30.565.10">
    <property type="entry name" value="Histidine kinase-like ATPase, C-terminal domain"/>
    <property type="match status" value="1"/>
</dbReference>
<keyword evidence="7" id="KW-0902">Two-component regulatory system</keyword>
<dbReference type="InterPro" id="IPR003594">
    <property type="entry name" value="HATPase_dom"/>
</dbReference>
<dbReference type="SMART" id="SM00388">
    <property type="entry name" value="HisKA"/>
    <property type="match status" value="1"/>
</dbReference>
<comment type="subcellular location">
    <subcellularLocation>
        <location evidence="2">Plastid</location>
        <location evidence="2">Chloroplast membrane</location>
        <topology evidence="2">Multi-pass membrane protein</topology>
    </subcellularLocation>
</comment>
<keyword evidence="4" id="KW-0597">Phosphoprotein</keyword>
<dbReference type="Gene3D" id="1.10.287.130">
    <property type="match status" value="1"/>
</dbReference>
<dbReference type="GO" id="GO:0031969">
    <property type="term" value="C:chloroplast membrane"/>
    <property type="evidence" value="ECO:0007669"/>
    <property type="project" value="UniProtKB-SubCell"/>
</dbReference>
<protein>
    <recommendedName>
        <fullName evidence="8">Uncharacterized sensor-like histidine kinase ycf26</fullName>
        <ecNumber evidence="3">2.7.13.3</ecNumber>
    </recommendedName>
</protein>
<evidence type="ECO:0000256" key="9">
    <source>
        <dbReference type="SAM" id="Phobius"/>
    </source>
</evidence>
<keyword evidence="9" id="KW-0812">Transmembrane</keyword>
<dbReference type="PROSITE" id="PS50109">
    <property type="entry name" value="HIS_KIN"/>
    <property type="match status" value="1"/>
</dbReference>
<dbReference type="CDD" id="cd00130">
    <property type="entry name" value="PAS"/>
    <property type="match status" value="1"/>
</dbReference>
<feature type="domain" description="HAMP" evidence="12">
    <location>
        <begin position="217"/>
        <end position="269"/>
    </location>
</feature>
<keyword evidence="13" id="KW-0934">Plastid</keyword>
<dbReference type="SMART" id="SM00387">
    <property type="entry name" value="HATPase_c"/>
    <property type="match status" value="1"/>
</dbReference>
<dbReference type="EC" id="2.7.13.3" evidence="3"/>
<dbReference type="SUPFAM" id="SSF47384">
    <property type="entry name" value="Homodimeric domain of signal transducing histidine kinase"/>
    <property type="match status" value="1"/>
</dbReference>
<evidence type="ECO:0000256" key="2">
    <source>
        <dbReference type="ARBA" id="ARBA00004508"/>
    </source>
</evidence>
<feature type="transmembrane region" description="Helical" evidence="9">
    <location>
        <begin position="27"/>
        <end position="50"/>
    </location>
</feature>
<dbReference type="SMART" id="SM00091">
    <property type="entry name" value="PAS"/>
    <property type="match status" value="1"/>
</dbReference>
<evidence type="ECO:0000259" key="11">
    <source>
        <dbReference type="PROSITE" id="PS50112"/>
    </source>
</evidence>
<evidence type="ECO:0000256" key="3">
    <source>
        <dbReference type="ARBA" id="ARBA00012438"/>
    </source>
</evidence>
<dbReference type="Gene3D" id="3.30.450.20">
    <property type="entry name" value="PAS domain"/>
    <property type="match status" value="1"/>
</dbReference>
<gene>
    <name evidence="13" type="primary">dfr</name>
</gene>
<keyword evidence="13" id="KW-0150">Chloroplast</keyword>
<evidence type="ECO:0000256" key="6">
    <source>
        <dbReference type="ARBA" id="ARBA00022777"/>
    </source>
</evidence>
<dbReference type="InterPro" id="IPR035965">
    <property type="entry name" value="PAS-like_dom_sf"/>
</dbReference>
<dbReference type="FunFam" id="1.10.287.130:FF:000001">
    <property type="entry name" value="Two-component sensor histidine kinase"/>
    <property type="match status" value="1"/>
</dbReference>
<keyword evidence="5" id="KW-0808">Transferase</keyword>
<feature type="domain" description="Histidine kinase" evidence="10">
    <location>
        <begin position="413"/>
        <end position="646"/>
    </location>
</feature>
<dbReference type="InterPro" id="IPR004358">
    <property type="entry name" value="Sig_transdc_His_kin-like_C"/>
</dbReference>
<comment type="catalytic activity">
    <reaction evidence="1">
        <text>ATP + protein L-histidine = ADP + protein N-phospho-L-histidine.</text>
        <dbReference type="EC" id="2.7.13.3"/>
    </reaction>
</comment>
<dbReference type="PRINTS" id="PR00344">
    <property type="entry name" value="BCTRLSENSOR"/>
</dbReference>
<dbReference type="InterPro" id="IPR003661">
    <property type="entry name" value="HisK_dim/P_dom"/>
</dbReference>
<keyword evidence="9" id="KW-1133">Transmembrane helix</keyword>
<evidence type="ECO:0000313" key="13">
    <source>
        <dbReference type="EMBL" id="QJH88223.1"/>
    </source>
</evidence>
<dbReference type="CDD" id="cd00075">
    <property type="entry name" value="HATPase"/>
    <property type="match status" value="1"/>
</dbReference>
<dbReference type="CDD" id="cd00082">
    <property type="entry name" value="HisKA"/>
    <property type="match status" value="1"/>
</dbReference>
<keyword evidence="9" id="KW-0472">Membrane</keyword>
<geneLocation type="chloroplast" evidence="13"/>
<evidence type="ECO:0000259" key="12">
    <source>
        <dbReference type="PROSITE" id="PS50885"/>
    </source>
</evidence>
<dbReference type="GO" id="GO:0000155">
    <property type="term" value="F:phosphorelay sensor kinase activity"/>
    <property type="evidence" value="ECO:0007669"/>
    <property type="project" value="InterPro"/>
</dbReference>
<dbReference type="EMBL" id="MT117916">
    <property type="protein sequence ID" value="QJH88223.1"/>
    <property type="molecule type" value="Genomic_DNA"/>
</dbReference>
<dbReference type="PANTHER" id="PTHR43711:SF13">
    <property type="entry name" value="DRUG SENSORY PROTEIN A"/>
    <property type="match status" value="1"/>
</dbReference>
<organism evidence="13">
    <name type="scientific">Pterocladia lucida</name>
    <name type="common">Red seaweed</name>
    <name type="synonym">Fucus lucidus</name>
    <dbReference type="NCBI Taxonomy" id="31408"/>
    <lineage>
        <taxon>Eukaryota</taxon>
        <taxon>Rhodophyta</taxon>
        <taxon>Florideophyceae</taxon>
        <taxon>Rhodymeniophycidae</taxon>
        <taxon>Gelidiales</taxon>
        <taxon>Pterocladiaceae</taxon>
        <taxon>Pterocladia</taxon>
    </lineage>
</organism>
<dbReference type="InterPro" id="IPR050736">
    <property type="entry name" value="Sensor_HK_Regulatory"/>
</dbReference>
<dbReference type="InterPro" id="IPR036890">
    <property type="entry name" value="HATPase_C_sf"/>
</dbReference>
<sequence>MKITLNYRGLVSSIAKFWLKINVTVRLIVLVTLTISLIMSSLTFWALTVIQENSIITDKRFCQDLGSLFSSNVIEFVDSNNQKALVSFLEKVYLSTSSIRYIFLFRYDGNFLCGLPSYIYNSKSEGILHLYQNLPFLKTRNAVFDVPLVKYTYIFNDPIIDIVIPLTKNGQNHGFLNLGINSNSSILSSFELIRYVSIAIFLSIWFMVIIGATFNAITMIKPINEILLGIKNINSGNFSQRINTFVPGDLGNVIFSFNEMANKLESYEKQNIDKLRSEKNKLETIVSTVADGAILLDADLRIVFINHIALKSLGCLNLDLLGKSVVAYLPLHVKDALLPLLNDLIRSNDSKCTSSTTKELCIHFDYNYEKIFRFLLTSVIDNSSNLLTSIAIIVQDISREVKLNEAKNQFIGNISHELRTPLCNIGSFLETLIDYNLSLTEKQKVQFLTIANNETQRLSTLVNDILDLSRLDSESILGLTTVYLPNVLNDTIKTFQLVIQNNHLSLILELDSSIDYIWAHEASLSQVIFNLIGNSIKFTVTTGSIIIRIFKIPISYVSNFEESSVSNIVDIVRVEVIDDGIGIDKSYQKHIFERFVRMENRVHTLEGTGLGLSIVKNILFKYGAKIMVHSELFVGTSFWFDLWIMKS</sequence>
<evidence type="ECO:0000259" key="10">
    <source>
        <dbReference type="PROSITE" id="PS50109"/>
    </source>
</evidence>
<dbReference type="InterPro" id="IPR003660">
    <property type="entry name" value="HAMP_dom"/>
</dbReference>
<evidence type="ECO:0000256" key="1">
    <source>
        <dbReference type="ARBA" id="ARBA00000085"/>
    </source>
</evidence>